<protein>
    <submittedName>
        <fullName evidence="1">Tetratricopeptide repeat protein</fullName>
    </submittedName>
</protein>
<evidence type="ECO:0000313" key="1">
    <source>
        <dbReference type="EMBL" id="WPK13586.1"/>
    </source>
</evidence>
<name>A0ABZ0S1S8_9BACI</name>
<evidence type="ECO:0000313" key="2">
    <source>
        <dbReference type="Proteomes" id="UP001322664"/>
    </source>
</evidence>
<proteinExistence type="predicted"/>
<dbReference type="Proteomes" id="UP001322664">
    <property type="component" value="Chromosome"/>
</dbReference>
<sequence>MLQLLAELPAEERAYCLEQLEMGERGERPAIYKLIELCENNAWHSERLFWLQRIDDEAEAQYALANHYFMEGNEEKAFYYYEKAALQHHADAANNLADMYLNGEGVATNERLAFYWFMKAAEAGVVEAMFTLGIMCEQGLGQEVNEVSALHYYISSANGGYVEAQYQVGMIYLEGLLGHQQNLQKAIIFFEMAAQQHHVDALFNLGYIFAEPQYRMQDGVKAMHYFKRAALLGDTSAKWQLVQHYENGILVERNKDEAQKWKQSINQKLQ</sequence>
<organism evidence="1 2">
    <name type="scientific">Lysinibacillus louembei</name>
    <dbReference type="NCBI Taxonomy" id="1470088"/>
    <lineage>
        <taxon>Bacteria</taxon>
        <taxon>Bacillati</taxon>
        <taxon>Bacillota</taxon>
        <taxon>Bacilli</taxon>
        <taxon>Bacillales</taxon>
        <taxon>Bacillaceae</taxon>
        <taxon>Lysinibacillus</taxon>
    </lineage>
</organism>
<accession>A0ABZ0S1S8</accession>
<dbReference type="InterPro" id="IPR050767">
    <property type="entry name" value="Sel1_AlgK"/>
</dbReference>
<dbReference type="PANTHER" id="PTHR11102">
    <property type="entry name" value="SEL-1-LIKE PROTEIN"/>
    <property type="match status" value="1"/>
</dbReference>
<dbReference type="PANTHER" id="PTHR11102:SF160">
    <property type="entry name" value="ERAD-ASSOCIATED E3 UBIQUITIN-PROTEIN LIGASE COMPONENT HRD3"/>
    <property type="match status" value="1"/>
</dbReference>
<reference evidence="1 2" key="1">
    <citation type="submission" date="2023-09" db="EMBL/GenBank/DDBJ databases">
        <authorList>
            <person name="Page C.A."/>
            <person name="Perez-Diaz I.M."/>
        </authorList>
    </citation>
    <scope>NUCLEOTIDE SEQUENCE [LARGE SCALE GENOMIC DNA]</scope>
    <source>
        <strain evidence="1 2">Ll15</strain>
    </source>
</reference>
<dbReference type="SUPFAM" id="SSF81901">
    <property type="entry name" value="HCP-like"/>
    <property type="match status" value="1"/>
</dbReference>
<dbReference type="InterPro" id="IPR006597">
    <property type="entry name" value="Sel1-like"/>
</dbReference>
<dbReference type="SMART" id="SM00671">
    <property type="entry name" value="SEL1"/>
    <property type="match status" value="6"/>
</dbReference>
<keyword evidence="2" id="KW-1185">Reference proteome</keyword>
<dbReference type="InterPro" id="IPR011990">
    <property type="entry name" value="TPR-like_helical_dom_sf"/>
</dbReference>
<dbReference type="Pfam" id="PF08238">
    <property type="entry name" value="Sel1"/>
    <property type="match status" value="6"/>
</dbReference>
<dbReference type="Gene3D" id="1.25.40.10">
    <property type="entry name" value="Tetratricopeptide repeat domain"/>
    <property type="match status" value="2"/>
</dbReference>
<dbReference type="RefSeq" id="WP_319838065.1">
    <property type="nucleotide sequence ID" value="NZ_CP137624.1"/>
</dbReference>
<dbReference type="EMBL" id="CP137624">
    <property type="protein sequence ID" value="WPK13586.1"/>
    <property type="molecule type" value="Genomic_DNA"/>
</dbReference>
<gene>
    <name evidence="1" type="ORF">R6U77_07940</name>
</gene>